<evidence type="ECO:0000313" key="1">
    <source>
        <dbReference type="EMBL" id="GIZ01321.1"/>
    </source>
</evidence>
<gene>
    <name evidence="1" type="ORF">CEXT_434271</name>
</gene>
<proteinExistence type="predicted"/>
<comment type="caution">
    <text evidence="1">The sequence shown here is derived from an EMBL/GenBank/DDBJ whole genome shotgun (WGS) entry which is preliminary data.</text>
</comment>
<dbReference type="AlphaFoldDB" id="A0AAV4Y1J2"/>
<reference evidence="1 2" key="1">
    <citation type="submission" date="2021-06" db="EMBL/GenBank/DDBJ databases">
        <title>Caerostris extrusa draft genome.</title>
        <authorList>
            <person name="Kono N."/>
            <person name="Arakawa K."/>
        </authorList>
    </citation>
    <scope>NUCLEOTIDE SEQUENCE [LARGE SCALE GENOMIC DNA]</scope>
</reference>
<dbReference type="EMBL" id="BPLR01001281">
    <property type="protein sequence ID" value="GIZ01321.1"/>
    <property type="molecule type" value="Genomic_DNA"/>
</dbReference>
<sequence length="82" mass="9176">MECKKLPSFQLITKEDADNRISELTNIYVTCLQESSTPKFKPPPIDLDFLNILKMLLNLGIITVVGGKGQEILSSYDFITAL</sequence>
<evidence type="ECO:0000313" key="2">
    <source>
        <dbReference type="Proteomes" id="UP001054945"/>
    </source>
</evidence>
<dbReference type="Proteomes" id="UP001054945">
    <property type="component" value="Unassembled WGS sequence"/>
</dbReference>
<accession>A0AAV4Y1J2</accession>
<name>A0AAV4Y1J2_CAEEX</name>
<protein>
    <submittedName>
        <fullName evidence="1">Uncharacterized protein</fullName>
    </submittedName>
</protein>
<keyword evidence="2" id="KW-1185">Reference proteome</keyword>
<organism evidence="1 2">
    <name type="scientific">Caerostris extrusa</name>
    <name type="common">Bark spider</name>
    <name type="synonym">Caerostris bankana</name>
    <dbReference type="NCBI Taxonomy" id="172846"/>
    <lineage>
        <taxon>Eukaryota</taxon>
        <taxon>Metazoa</taxon>
        <taxon>Ecdysozoa</taxon>
        <taxon>Arthropoda</taxon>
        <taxon>Chelicerata</taxon>
        <taxon>Arachnida</taxon>
        <taxon>Araneae</taxon>
        <taxon>Araneomorphae</taxon>
        <taxon>Entelegynae</taxon>
        <taxon>Araneoidea</taxon>
        <taxon>Araneidae</taxon>
        <taxon>Caerostris</taxon>
    </lineage>
</organism>